<gene>
    <name evidence="1" type="ORF">MM415B01991_0009</name>
</gene>
<dbReference type="EMBL" id="MT141180">
    <property type="protein sequence ID" value="QJA55790.1"/>
    <property type="molecule type" value="Genomic_DNA"/>
</dbReference>
<name>A0A6M3IE91_9ZZZZ</name>
<organism evidence="1">
    <name type="scientific">viral metagenome</name>
    <dbReference type="NCBI Taxonomy" id="1070528"/>
    <lineage>
        <taxon>unclassified sequences</taxon>
        <taxon>metagenomes</taxon>
        <taxon>organismal metagenomes</taxon>
    </lineage>
</organism>
<proteinExistence type="predicted"/>
<reference evidence="1" key="1">
    <citation type="submission" date="2020-03" db="EMBL/GenBank/DDBJ databases">
        <title>The deep terrestrial virosphere.</title>
        <authorList>
            <person name="Holmfeldt K."/>
            <person name="Nilsson E."/>
            <person name="Simone D."/>
            <person name="Lopez-Fernandez M."/>
            <person name="Wu X."/>
            <person name="de Brujin I."/>
            <person name="Lundin D."/>
            <person name="Andersson A."/>
            <person name="Bertilsson S."/>
            <person name="Dopson M."/>
        </authorList>
    </citation>
    <scope>NUCLEOTIDE SEQUENCE</scope>
    <source>
        <strain evidence="1">MM415B01991</strain>
    </source>
</reference>
<dbReference type="AlphaFoldDB" id="A0A6M3IE91"/>
<sequence length="295" mass="30633">MGSSGGGGSSGAVSHSAYLETIHKDWLNATGVDTIEKSMTEVMDSALGSSPWIGLSAYNPAVPIAANAAVVAAFAVILAGLGDTTNWATLYAQAVTTLVGAGEAEIIADVGAFSNILDDEIITKVLPRFRRGMQDINAVVSSSFVIGESVIEGFRDREVAKYMSGLRIVIGERKIKAVEQMIQLMTNRINWQADYVRMAVETNRIKIVALKEQTDQDAVIDDSDAKWDLEVFQYGANLLASIGGGTALPNMAKKSQAASVLGGALMGGAAGAMVSGGNPLAIGAGAILGAAMGFM</sequence>
<accession>A0A6M3IE91</accession>
<evidence type="ECO:0000313" key="1">
    <source>
        <dbReference type="EMBL" id="QJA55790.1"/>
    </source>
</evidence>
<protein>
    <submittedName>
        <fullName evidence="1">Uncharacterized protein</fullName>
    </submittedName>
</protein>